<reference evidence="1" key="1">
    <citation type="journal article" date="2014" name="BMC Genomics">
        <title>Characterizing the developmental transcriptome of the oriental fruit fly, Bactrocera dorsalis (Diptera: Tephritidae) through comparative genomic analysis with Drosophila melanogaster utilizing modENCODE datasets.</title>
        <authorList>
            <person name="Geib S.M."/>
            <person name="Calla B."/>
            <person name="Hall B."/>
            <person name="Hou S."/>
            <person name="Manoukis N.C."/>
        </authorList>
    </citation>
    <scope>NUCLEOTIDE SEQUENCE</scope>
    <source>
        <strain evidence="1">Punador</strain>
    </source>
</reference>
<dbReference type="PANTHER" id="PTHR21398">
    <property type="entry name" value="AGAP007094-PA"/>
    <property type="match status" value="1"/>
</dbReference>
<reference evidence="3" key="2">
    <citation type="submission" date="2025-04" db="UniProtKB">
        <authorList>
            <consortium name="RefSeq"/>
        </authorList>
    </citation>
    <scope>IDENTIFICATION</scope>
    <source>
        <strain evidence="3">Punador</strain>
    </source>
</reference>
<dbReference type="PANTHER" id="PTHR21398:SF22">
    <property type="entry name" value="IP12060P-RELATED"/>
    <property type="match status" value="1"/>
</dbReference>
<dbReference type="SMART" id="SM00718">
    <property type="entry name" value="DM4_12"/>
    <property type="match status" value="1"/>
</dbReference>
<evidence type="ECO:0000313" key="3">
    <source>
        <dbReference type="RefSeq" id="XP_011200402.1"/>
    </source>
</evidence>
<dbReference type="EMBL" id="GAKP01022896">
    <property type="protein sequence ID" value="JAC36058.1"/>
    <property type="molecule type" value="Transcribed_RNA"/>
</dbReference>
<dbReference type="InterPro" id="IPR006631">
    <property type="entry name" value="DM4_12"/>
</dbReference>
<accession>A0A034V3D2</accession>
<dbReference type="KEGG" id="bdr:105224109"/>
<proteinExistence type="predicted"/>
<dbReference type="AlphaFoldDB" id="A0A034V3D2"/>
<name>A0A034V3D2_BACDO</name>
<gene>
    <name evidence="3" type="primary">LOC105224109</name>
</gene>
<sequence>MLFIRRRELPIYLLIICLSTLCVKRVTEALIAFPRGGSQGYLAALAMPIDLPNRNVYMAFNFEANYGFPPNDSYYYWVDRWNLDKEDVGVGNNVTNINQRRLRSIGQMYTRNAFYRSIVGYLDYYDMNGTGCLLRTICDVSSSTLDEHNGLIGSIFKILFMPTTSAHENEHSLDNVDTYVAEAHGHSGDCSQYVQWCPRGLLELISEWF</sequence>
<dbReference type="RefSeq" id="XP_011200402.1">
    <property type="nucleotide sequence ID" value="XM_011202100.3"/>
</dbReference>
<protein>
    <submittedName>
        <fullName evidence="3">Uncharacterized protein LOC105224109</fullName>
    </submittedName>
</protein>
<organism evidence="1">
    <name type="scientific">Bactrocera dorsalis</name>
    <name type="common">Oriental fruit fly</name>
    <name type="synonym">Dacus dorsalis</name>
    <dbReference type="NCBI Taxonomy" id="27457"/>
    <lineage>
        <taxon>Eukaryota</taxon>
        <taxon>Metazoa</taxon>
        <taxon>Ecdysozoa</taxon>
        <taxon>Arthropoda</taxon>
        <taxon>Hexapoda</taxon>
        <taxon>Insecta</taxon>
        <taxon>Pterygota</taxon>
        <taxon>Neoptera</taxon>
        <taxon>Endopterygota</taxon>
        <taxon>Diptera</taxon>
        <taxon>Brachycera</taxon>
        <taxon>Muscomorpha</taxon>
        <taxon>Tephritoidea</taxon>
        <taxon>Tephritidae</taxon>
        <taxon>Bactrocera</taxon>
        <taxon>Bactrocera</taxon>
    </lineage>
</organism>
<dbReference type="OrthoDB" id="6340174at2759"/>
<evidence type="ECO:0000313" key="2">
    <source>
        <dbReference type="Proteomes" id="UP001652620"/>
    </source>
</evidence>
<dbReference type="Pfam" id="PF07841">
    <property type="entry name" value="DM4_12"/>
    <property type="match status" value="1"/>
</dbReference>
<evidence type="ECO:0000313" key="1">
    <source>
        <dbReference type="EMBL" id="JAC36058.1"/>
    </source>
</evidence>
<dbReference type="Proteomes" id="UP001652620">
    <property type="component" value="Chromosome 5"/>
</dbReference>
<dbReference type="OMA" id="MAFNFES"/>
<keyword evidence="2" id="KW-1185">Reference proteome</keyword>
<dbReference type="GeneID" id="105224109"/>